<dbReference type="InterPro" id="IPR013736">
    <property type="entry name" value="Xaa-Pro_dipept_C"/>
</dbReference>
<dbReference type="InterPro" id="IPR008979">
    <property type="entry name" value="Galactose-bd-like_sf"/>
</dbReference>
<dbReference type="NCBIfam" id="TIGR00976">
    <property type="entry name" value="CocE_NonD"/>
    <property type="match status" value="1"/>
</dbReference>
<evidence type="ECO:0000313" key="5">
    <source>
        <dbReference type="Proteomes" id="UP001575105"/>
    </source>
</evidence>
<name>A0ABV4U4U0_9BACT</name>
<dbReference type="SMART" id="SM00939">
    <property type="entry name" value="PepX_C"/>
    <property type="match status" value="1"/>
</dbReference>
<proteinExistence type="predicted"/>
<evidence type="ECO:0000259" key="3">
    <source>
        <dbReference type="SMART" id="SM00939"/>
    </source>
</evidence>
<dbReference type="PANTHER" id="PTHR43056:SF10">
    <property type="entry name" value="COCE_NOND FAMILY, PUTATIVE (AFU_ORTHOLOGUE AFUA_7G00600)-RELATED"/>
    <property type="match status" value="1"/>
</dbReference>
<dbReference type="InterPro" id="IPR005674">
    <property type="entry name" value="CocE/Ser_esterase"/>
</dbReference>
<dbReference type="InterPro" id="IPR000383">
    <property type="entry name" value="Xaa-Pro-like_dom"/>
</dbReference>
<dbReference type="Gene3D" id="3.40.50.1820">
    <property type="entry name" value="alpha/beta hydrolase"/>
    <property type="match status" value="1"/>
</dbReference>
<dbReference type="SUPFAM" id="SSF53474">
    <property type="entry name" value="alpha/beta-Hydrolases"/>
    <property type="match status" value="1"/>
</dbReference>
<comment type="caution">
    <text evidence="4">The sequence shown here is derived from an EMBL/GenBank/DDBJ whole genome shotgun (WGS) entry which is preliminary data.</text>
</comment>
<dbReference type="Gene3D" id="1.10.3020.10">
    <property type="entry name" value="alpha-amino acid ester hydrolase ( Helical cap domain)"/>
    <property type="match status" value="1"/>
</dbReference>
<dbReference type="EMBL" id="JBGUBD010000002">
    <property type="protein sequence ID" value="MFA9477504.1"/>
    <property type="molecule type" value="Genomic_DNA"/>
</dbReference>
<evidence type="ECO:0000313" key="4">
    <source>
        <dbReference type="EMBL" id="MFA9477504.1"/>
    </source>
</evidence>
<sequence length="676" mass="76622">MKTVERLPREIREMTYVQIPMPDGIRLAVRLWLPVDAEQHPVPAILEYIPYRQRDWTARRDSITHPYLAGHGYACARVDLRGSGDSEGVLQGEYLEQELIDGEHVIAWLADQPWCDGSVGMMGISWGGFNGLQIAARQPPALKAIITIASTDDRYADDVHYAGGCLLGENLSWASTMFAYNTGPPDPEHVGEGWRDMWLKRLADSGLWLEDWLTHQRRDDFWKHGSINEYFDAIQCPVMAVSGWADAYTNAVFRLLEYLNVPRCGLVGPWSHKYPHFGVPGPAIGFLQEAVRWWDQWLKHIDTGIMNEPMLRAYVQDSVPPATGYKRRPGWWVGEPTWPSPNIGTRRFHLSYRGLVPDTLHDALPVQHSMSVQSPLSLGLFAGKWCSEAAPPDLPDDQRHEDGGALTFDTAPLSNDLEVLGPPVIELELSVDRPVAMVAVRLSDILPDGRATRVSYALLNLTHRHSHEHPEPVVPHKRYRVQIQLNDIGQLFPAGHCVRVALSTSYWPLAWPPPEPVTLTVYPEASRLLLPQRLPHEADGPEVRFPEPEGAPGKPLVPLRPAEPSWRVIRDLPRDESCLEVVRDHGAWRVDDTGWTIESKAVEKYTVQHDDLKSLRGDTHWTRSYSRGDWSVKSISRTVLTSDETHFHLIADLDAYEGERRVFSRSWHRVIPRELL</sequence>
<dbReference type="Proteomes" id="UP001575105">
    <property type="component" value="Unassembled WGS sequence"/>
</dbReference>
<dbReference type="Pfam" id="PF08530">
    <property type="entry name" value="PepX_C"/>
    <property type="match status" value="1"/>
</dbReference>
<dbReference type="Pfam" id="PF02129">
    <property type="entry name" value="Peptidase_S15"/>
    <property type="match status" value="1"/>
</dbReference>
<keyword evidence="1 4" id="KW-0378">Hydrolase</keyword>
<evidence type="ECO:0000256" key="2">
    <source>
        <dbReference type="SAM" id="MobiDB-lite"/>
    </source>
</evidence>
<dbReference type="InterPro" id="IPR029058">
    <property type="entry name" value="AB_hydrolase_fold"/>
</dbReference>
<dbReference type="Gene3D" id="2.60.120.260">
    <property type="entry name" value="Galactose-binding domain-like"/>
    <property type="match status" value="1"/>
</dbReference>
<organism evidence="4 5">
    <name type="scientific">Natronomicrosphaera hydrolytica</name>
    <dbReference type="NCBI Taxonomy" id="3242702"/>
    <lineage>
        <taxon>Bacteria</taxon>
        <taxon>Pseudomonadati</taxon>
        <taxon>Planctomycetota</taxon>
        <taxon>Phycisphaerae</taxon>
        <taxon>Phycisphaerales</taxon>
        <taxon>Phycisphaeraceae</taxon>
        <taxon>Natronomicrosphaera</taxon>
    </lineage>
</organism>
<dbReference type="SUPFAM" id="SSF49785">
    <property type="entry name" value="Galactose-binding domain-like"/>
    <property type="match status" value="1"/>
</dbReference>
<reference evidence="4 5" key="1">
    <citation type="submission" date="2024-08" db="EMBL/GenBank/DDBJ databases">
        <title>Whole-genome sequencing of halo(alkali)philic microorganisms from hypersaline lakes.</title>
        <authorList>
            <person name="Sorokin D.Y."/>
            <person name="Merkel A.Y."/>
            <person name="Messina E."/>
            <person name="Yakimov M."/>
        </authorList>
    </citation>
    <scope>NUCLEOTIDE SEQUENCE [LARGE SCALE GENOMIC DNA]</scope>
    <source>
        <strain evidence="4 5">AB-hyl4</strain>
    </source>
</reference>
<dbReference type="GO" id="GO:0016787">
    <property type="term" value="F:hydrolase activity"/>
    <property type="evidence" value="ECO:0007669"/>
    <property type="project" value="UniProtKB-KW"/>
</dbReference>
<feature type="compositionally biased region" description="Basic and acidic residues" evidence="2">
    <location>
        <begin position="538"/>
        <end position="547"/>
    </location>
</feature>
<keyword evidence="5" id="KW-1185">Reference proteome</keyword>
<feature type="domain" description="Xaa-Pro dipeptidyl-peptidase C-terminal" evidence="3">
    <location>
        <begin position="291"/>
        <end position="544"/>
    </location>
</feature>
<protein>
    <submittedName>
        <fullName evidence="4">CocE/NonD family hydrolase</fullName>
    </submittedName>
</protein>
<evidence type="ECO:0000256" key="1">
    <source>
        <dbReference type="ARBA" id="ARBA00022801"/>
    </source>
</evidence>
<dbReference type="RefSeq" id="WP_425344426.1">
    <property type="nucleotide sequence ID" value="NZ_JBGUBD010000002.1"/>
</dbReference>
<dbReference type="InterPro" id="IPR050585">
    <property type="entry name" value="Xaa-Pro_dipeptidyl-ppase/CocE"/>
</dbReference>
<gene>
    <name evidence="4" type="ORF">ACERK3_04265</name>
</gene>
<accession>A0ABV4U4U0</accession>
<dbReference type="PANTHER" id="PTHR43056">
    <property type="entry name" value="PEPTIDASE S9 PROLYL OLIGOPEPTIDASE"/>
    <property type="match status" value="1"/>
</dbReference>
<feature type="region of interest" description="Disordered" evidence="2">
    <location>
        <begin position="538"/>
        <end position="557"/>
    </location>
</feature>